<keyword evidence="2" id="KW-0812">Transmembrane</keyword>
<keyword evidence="2" id="KW-0472">Membrane</keyword>
<dbReference type="OrthoDB" id="2435509at2759"/>
<dbReference type="PANTHER" id="PTHR42028:SF1">
    <property type="entry name" value="YALI0E30657P"/>
    <property type="match status" value="1"/>
</dbReference>
<dbReference type="Proteomes" id="UP000612746">
    <property type="component" value="Unassembled WGS sequence"/>
</dbReference>
<keyword evidence="3" id="KW-0732">Signal</keyword>
<dbReference type="PANTHER" id="PTHR42028">
    <property type="entry name" value="CHROMOSOME 1, WHOLE GENOME SHOTGUN SEQUENCE"/>
    <property type="match status" value="1"/>
</dbReference>
<reference evidence="5" key="1">
    <citation type="submission" date="2020-12" db="EMBL/GenBank/DDBJ databases">
        <title>Metabolic potential, ecology and presence of endohyphal bacteria is reflected in genomic diversity of Mucoromycotina.</title>
        <authorList>
            <person name="Muszewska A."/>
            <person name="Okrasinska A."/>
            <person name="Steczkiewicz K."/>
            <person name="Drgas O."/>
            <person name="Orlowska M."/>
            <person name="Perlinska-Lenart U."/>
            <person name="Aleksandrzak-Piekarczyk T."/>
            <person name="Szatraj K."/>
            <person name="Zielenkiewicz U."/>
            <person name="Pilsyk S."/>
            <person name="Malc E."/>
            <person name="Mieczkowski P."/>
            <person name="Kruszewska J.S."/>
            <person name="Biernat P."/>
            <person name="Pawlowska J."/>
        </authorList>
    </citation>
    <scope>NUCLEOTIDE SEQUENCE</scope>
    <source>
        <strain evidence="5">WA0000051536</strain>
    </source>
</reference>
<evidence type="ECO:0000313" key="5">
    <source>
        <dbReference type="EMBL" id="KAG2189097.1"/>
    </source>
</evidence>
<feature type="region of interest" description="Disordered" evidence="1">
    <location>
        <begin position="47"/>
        <end position="71"/>
    </location>
</feature>
<name>A0A8H7UPA9_9FUNG</name>
<feature type="non-terminal residue" evidence="5">
    <location>
        <position position="1"/>
    </location>
</feature>
<comment type="caution">
    <text evidence="5">The sequence shown here is derived from an EMBL/GenBank/DDBJ whole genome shotgun (WGS) entry which is preliminary data.</text>
</comment>
<feature type="signal peptide" evidence="3">
    <location>
        <begin position="1"/>
        <end position="17"/>
    </location>
</feature>
<accession>A0A8H7UPA9</accession>
<organism evidence="5 6">
    <name type="scientific">Umbelopsis vinacea</name>
    <dbReference type="NCBI Taxonomy" id="44442"/>
    <lineage>
        <taxon>Eukaryota</taxon>
        <taxon>Fungi</taxon>
        <taxon>Fungi incertae sedis</taxon>
        <taxon>Mucoromycota</taxon>
        <taxon>Mucoromycotina</taxon>
        <taxon>Umbelopsidomycetes</taxon>
        <taxon>Umbelopsidales</taxon>
        <taxon>Umbelopsidaceae</taxon>
        <taxon>Umbelopsis</taxon>
    </lineage>
</organism>
<keyword evidence="2" id="KW-1133">Transmembrane helix</keyword>
<keyword evidence="6" id="KW-1185">Reference proteome</keyword>
<dbReference type="EMBL" id="JAEPRA010000001">
    <property type="protein sequence ID" value="KAG2189097.1"/>
    <property type="molecule type" value="Genomic_DNA"/>
</dbReference>
<dbReference type="Pfam" id="PF23585">
    <property type="entry name" value="DUF7137"/>
    <property type="match status" value="1"/>
</dbReference>
<gene>
    <name evidence="5" type="ORF">INT44_004239</name>
</gene>
<evidence type="ECO:0000256" key="3">
    <source>
        <dbReference type="SAM" id="SignalP"/>
    </source>
</evidence>
<feature type="chain" id="PRO_5034261766" description="DUF7137 domain-containing protein" evidence="3">
    <location>
        <begin position="18"/>
        <end position="260"/>
    </location>
</feature>
<dbReference type="InterPro" id="IPR055561">
    <property type="entry name" value="DUF7137"/>
</dbReference>
<evidence type="ECO:0000256" key="2">
    <source>
        <dbReference type="SAM" id="Phobius"/>
    </source>
</evidence>
<sequence length="260" mass="27155">FLKWYVANLHITILSAATNVPQSSVPVVTSAPSATSSNAVIATSNGASGSATSINTAPQSTAGAAPSASSAAASGNSLQNLPISATFPASMQPAYLTWSTPTPNQSQPPLYKIYPNTNVTMVWGFGPNLKVRPQNLTLAAIDIGKNTQTISILDGLATSAIWHLSDVPQATPLMNGVYKIVVMDQRGPTPYPSPGWYYPGATLTIAMYSPQAYVSYTDTAHCPTCLNSSSAFSLHGGLKPWLVALGIATMSSVVFLYSIV</sequence>
<feature type="domain" description="DUF7137" evidence="4">
    <location>
        <begin position="91"/>
        <end position="224"/>
    </location>
</feature>
<dbReference type="AlphaFoldDB" id="A0A8H7UPA9"/>
<feature type="transmembrane region" description="Helical" evidence="2">
    <location>
        <begin position="241"/>
        <end position="259"/>
    </location>
</feature>
<evidence type="ECO:0000313" key="6">
    <source>
        <dbReference type="Proteomes" id="UP000612746"/>
    </source>
</evidence>
<evidence type="ECO:0000256" key="1">
    <source>
        <dbReference type="SAM" id="MobiDB-lite"/>
    </source>
</evidence>
<evidence type="ECO:0000259" key="4">
    <source>
        <dbReference type="Pfam" id="PF23585"/>
    </source>
</evidence>
<protein>
    <recommendedName>
        <fullName evidence="4">DUF7137 domain-containing protein</fullName>
    </recommendedName>
</protein>
<proteinExistence type="predicted"/>